<sequence length="510" mass="57405">MAVRQLLLKRCSDVLTLKINKGQFSVTVLSQLGKMKYFLPLVFLSFVSGYVYETKWYTVPVDHFSYSVKDTFKLRYLVNVENWNADAKGPIFFYTGNEGDIEMFANNTGFMWDIAKDFQAMVVFAEHRYYGKSLPYGNNSYTDPKNLGFLSSSQALADYADLITYLQKSNSKSKAKTYPVIAFGGSYGGMLSAWFRMKYPYIVDGAIAASAPILQFTGMVPCDAFNRIVTSDFGAISPECPKKIRESWKAITRLTSKDEGMKWLSANWTLCSPLKSDKNVTLLKEWLAEVYTNAAMLNYPYPTNFLLPLPAYPVLEICSKLIANVPKNKTDPDQDKALLMSLFSAISTYFNHTGKTKCLDVNENDSDALMDKGWDYQSCTEMVMPMCSTGEFDMFEAKKWDLGKEAERCKERWGTDPKPYQAEMLYGGRKALPYASKIIFSNGMLDPWASGGVLKAGPKGSDIIAVTIPEGAHHLDLRESNPSDPASVVQARKIHVQYIKKWIKAARSRP</sequence>
<evidence type="ECO:0000256" key="10">
    <source>
        <dbReference type="ARBA" id="ARBA00023180"/>
    </source>
</evidence>
<keyword evidence="19" id="KW-1185">Reference proteome</keyword>
<protein>
    <recommendedName>
        <fullName evidence="15">Lysosomal Pro-X carboxypeptidase</fullName>
        <ecNumber evidence="14">3.4.16.2</ecNumber>
    </recommendedName>
    <alternativeName>
        <fullName evidence="17">Proline carboxypeptidase</fullName>
    </alternativeName>
    <alternativeName>
        <fullName evidence="16">Prolylcarboxypeptidase</fullName>
    </alternativeName>
</protein>
<keyword evidence="9" id="KW-1015">Disulfide bond</keyword>
<evidence type="ECO:0000256" key="4">
    <source>
        <dbReference type="ARBA" id="ARBA00022645"/>
    </source>
</evidence>
<dbReference type="Gene3D" id="3.40.50.1820">
    <property type="entry name" value="alpha/beta hydrolase"/>
    <property type="match status" value="1"/>
</dbReference>
<reference evidence="18" key="2">
    <citation type="submission" date="2017-10" db="EMBL/GenBank/DDBJ databases">
        <title>Ladona fulva Genome sequencing and assembly.</title>
        <authorList>
            <person name="Murali S."/>
            <person name="Richards S."/>
            <person name="Bandaranaike D."/>
            <person name="Bellair M."/>
            <person name="Blankenburg K."/>
            <person name="Chao H."/>
            <person name="Dinh H."/>
            <person name="Doddapaneni H."/>
            <person name="Dugan-Rocha S."/>
            <person name="Elkadiri S."/>
            <person name="Gnanaolivu R."/>
            <person name="Hernandez B."/>
            <person name="Skinner E."/>
            <person name="Javaid M."/>
            <person name="Lee S."/>
            <person name="Li M."/>
            <person name="Ming W."/>
            <person name="Munidasa M."/>
            <person name="Muniz J."/>
            <person name="Nguyen L."/>
            <person name="Hughes D."/>
            <person name="Osuji N."/>
            <person name="Pu L.-L."/>
            <person name="Puazo M."/>
            <person name="Qu C."/>
            <person name="Quiroz J."/>
            <person name="Raj R."/>
            <person name="Weissenberger G."/>
            <person name="Xin Y."/>
            <person name="Zou X."/>
            <person name="Han Y."/>
            <person name="Worley K."/>
            <person name="Muzny D."/>
            <person name="Gibbs R."/>
        </authorList>
    </citation>
    <scope>NUCLEOTIDE SEQUENCE</scope>
    <source>
        <strain evidence="18">Sampled in the wild</strain>
    </source>
</reference>
<comment type="subunit">
    <text evidence="3">Homodimer.</text>
</comment>
<evidence type="ECO:0000313" key="18">
    <source>
        <dbReference type="EMBL" id="KAG8228746.1"/>
    </source>
</evidence>
<dbReference type="AlphaFoldDB" id="A0A8K0K6Q9"/>
<comment type="subcellular location">
    <subcellularLocation>
        <location evidence="1">Lysosome</location>
    </subcellularLocation>
</comment>
<dbReference type="SUPFAM" id="SSF53474">
    <property type="entry name" value="alpha/beta-Hydrolases"/>
    <property type="match status" value="1"/>
</dbReference>
<evidence type="ECO:0000256" key="11">
    <source>
        <dbReference type="ARBA" id="ARBA00023228"/>
    </source>
</evidence>
<evidence type="ECO:0000256" key="2">
    <source>
        <dbReference type="ARBA" id="ARBA00011079"/>
    </source>
</evidence>
<evidence type="ECO:0000256" key="17">
    <source>
        <dbReference type="ARBA" id="ARBA00076608"/>
    </source>
</evidence>
<dbReference type="Pfam" id="PF05577">
    <property type="entry name" value="Peptidase_S28"/>
    <property type="match status" value="1"/>
</dbReference>
<evidence type="ECO:0000256" key="16">
    <source>
        <dbReference type="ARBA" id="ARBA00076475"/>
    </source>
</evidence>
<keyword evidence="4" id="KW-0121">Carboxypeptidase</keyword>
<comment type="caution">
    <text evidence="18">The sequence shown here is derived from an EMBL/GenBank/DDBJ whole genome shotgun (WGS) entry which is preliminary data.</text>
</comment>
<keyword evidence="8" id="KW-0865">Zymogen</keyword>
<keyword evidence="6" id="KW-0732">Signal</keyword>
<dbReference type="EC" id="3.4.16.2" evidence="14"/>
<keyword evidence="7" id="KW-0378">Hydrolase</keyword>
<gene>
    <name evidence="18" type="ORF">J437_LFUL009668</name>
</gene>
<name>A0A8K0K6Q9_LADFU</name>
<keyword evidence="5" id="KW-0645">Protease</keyword>
<dbReference type="EMBL" id="KZ308385">
    <property type="protein sequence ID" value="KAG8228746.1"/>
    <property type="molecule type" value="Genomic_DNA"/>
</dbReference>
<evidence type="ECO:0000256" key="5">
    <source>
        <dbReference type="ARBA" id="ARBA00022670"/>
    </source>
</evidence>
<evidence type="ECO:0000256" key="15">
    <source>
        <dbReference type="ARBA" id="ARBA00073691"/>
    </source>
</evidence>
<dbReference type="Gene3D" id="1.20.120.980">
    <property type="entry name" value="Serine carboxypeptidase S28, SKS domain"/>
    <property type="match status" value="1"/>
</dbReference>
<evidence type="ECO:0000256" key="8">
    <source>
        <dbReference type="ARBA" id="ARBA00023145"/>
    </source>
</evidence>
<evidence type="ECO:0000313" key="19">
    <source>
        <dbReference type="Proteomes" id="UP000792457"/>
    </source>
</evidence>
<keyword evidence="10" id="KW-0325">Glycoprotein</keyword>
<evidence type="ECO:0000256" key="7">
    <source>
        <dbReference type="ARBA" id="ARBA00022801"/>
    </source>
</evidence>
<proteinExistence type="inferred from homology"/>
<dbReference type="InterPro" id="IPR008758">
    <property type="entry name" value="Peptidase_S28"/>
</dbReference>
<evidence type="ECO:0000256" key="3">
    <source>
        <dbReference type="ARBA" id="ARBA00011738"/>
    </source>
</evidence>
<comment type="catalytic activity">
    <reaction evidence="12">
        <text>Cleavage of a -Pro-|-Xaa bond to release a C-terminal amino acid.</text>
        <dbReference type="EC" id="3.4.16.2"/>
    </reaction>
</comment>
<dbReference type="InterPro" id="IPR029058">
    <property type="entry name" value="AB_hydrolase_fold"/>
</dbReference>
<evidence type="ECO:0000256" key="1">
    <source>
        <dbReference type="ARBA" id="ARBA00004371"/>
    </source>
</evidence>
<comment type="function">
    <text evidence="13">Cleaves C-terminal amino acids linked to proline in peptides such as angiotensin II, III and des-Arg9-bradykinin. This cleavage occurs at acidic pH, but enzymatic activity is retained with some substrates at neutral pH.</text>
</comment>
<dbReference type="PANTHER" id="PTHR11010">
    <property type="entry name" value="PROTEASE S28 PRO-X CARBOXYPEPTIDASE-RELATED"/>
    <property type="match status" value="1"/>
</dbReference>
<dbReference type="PANTHER" id="PTHR11010:SF38">
    <property type="entry name" value="LYSOSOMAL PRO-X CARBOXYPEPTIDASE"/>
    <property type="match status" value="1"/>
</dbReference>
<evidence type="ECO:0000256" key="6">
    <source>
        <dbReference type="ARBA" id="ARBA00022729"/>
    </source>
</evidence>
<organism evidence="18 19">
    <name type="scientific">Ladona fulva</name>
    <name type="common">Scarce chaser dragonfly</name>
    <name type="synonym">Libellula fulva</name>
    <dbReference type="NCBI Taxonomy" id="123851"/>
    <lineage>
        <taxon>Eukaryota</taxon>
        <taxon>Metazoa</taxon>
        <taxon>Ecdysozoa</taxon>
        <taxon>Arthropoda</taxon>
        <taxon>Hexapoda</taxon>
        <taxon>Insecta</taxon>
        <taxon>Pterygota</taxon>
        <taxon>Palaeoptera</taxon>
        <taxon>Odonata</taxon>
        <taxon>Epiprocta</taxon>
        <taxon>Anisoptera</taxon>
        <taxon>Libelluloidea</taxon>
        <taxon>Libellulidae</taxon>
        <taxon>Ladona</taxon>
    </lineage>
</organism>
<reference evidence="18" key="1">
    <citation type="submission" date="2013-04" db="EMBL/GenBank/DDBJ databases">
        <authorList>
            <person name="Qu J."/>
            <person name="Murali S.C."/>
            <person name="Bandaranaike D."/>
            <person name="Bellair M."/>
            <person name="Blankenburg K."/>
            <person name="Chao H."/>
            <person name="Dinh H."/>
            <person name="Doddapaneni H."/>
            <person name="Downs B."/>
            <person name="Dugan-Rocha S."/>
            <person name="Elkadiri S."/>
            <person name="Gnanaolivu R.D."/>
            <person name="Hernandez B."/>
            <person name="Javaid M."/>
            <person name="Jayaseelan J.C."/>
            <person name="Lee S."/>
            <person name="Li M."/>
            <person name="Ming W."/>
            <person name="Munidasa M."/>
            <person name="Muniz J."/>
            <person name="Nguyen L."/>
            <person name="Ongeri F."/>
            <person name="Osuji N."/>
            <person name="Pu L.-L."/>
            <person name="Puazo M."/>
            <person name="Qu C."/>
            <person name="Quiroz J."/>
            <person name="Raj R."/>
            <person name="Weissenberger G."/>
            <person name="Xin Y."/>
            <person name="Zou X."/>
            <person name="Han Y."/>
            <person name="Richards S."/>
            <person name="Worley K."/>
            <person name="Muzny D."/>
            <person name="Gibbs R."/>
        </authorList>
    </citation>
    <scope>NUCLEOTIDE SEQUENCE</scope>
    <source>
        <strain evidence="18">Sampled in the wild</strain>
    </source>
</reference>
<accession>A0A8K0K6Q9</accession>
<evidence type="ECO:0000256" key="9">
    <source>
        <dbReference type="ARBA" id="ARBA00023157"/>
    </source>
</evidence>
<dbReference type="GO" id="GO:0005764">
    <property type="term" value="C:lysosome"/>
    <property type="evidence" value="ECO:0007669"/>
    <property type="project" value="UniProtKB-SubCell"/>
</dbReference>
<dbReference type="Proteomes" id="UP000792457">
    <property type="component" value="Unassembled WGS sequence"/>
</dbReference>
<dbReference type="FunFam" id="1.20.120.980:FF:000002">
    <property type="entry name" value="lysosomal Pro-X carboxypeptidase"/>
    <property type="match status" value="1"/>
</dbReference>
<dbReference type="InterPro" id="IPR042269">
    <property type="entry name" value="Ser_carbopepase_S28_SKS"/>
</dbReference>
<evidence type="ECO:0000256" key="14">
    <source>
        <dbReference type="ARBA" id="ARBA00066456"/>
    </source>
</evidence>
<keyword evidence="11" id="KW-0458">Lysosome</keyword>
<dbReference type="OrthoDB" id="2130629at2759"/>
<evidence type="ECO:0000256" key="12">
    <source>
        <dbReference type="ARBA" id="ARBA00052013"/>
    </source>
</evidence>
<dbReference type="GO" id="GO:0004185">
    <property type="term" value="F:serine-type carboxypeptidase activity"/>
    <property type="evidence" value="ECO:0007669"/>
    <property type="project" value="UniProtKB-EC"/>
</dbReference>
<dbReference type="GO" id="GO:0008239">
    <property type="term" value="F:dipeptidyl-peptidase activity"/>
    <property type="evidence" value="ECO:0007669"/>
    <property type="project" value="TreeGrafter"/>
</dbReference>
<comment type="similarity">
    <text evidence="2">Belongs to the peptidase S28 family.</text>
</comment>
<evidence type="ECO:0000256" key="13">
    <source>
        <dbReference type="ARBA" id="ARBA00059701"/>
    </source>
</evidence>
<dbReference type="GO" id="GO:0006508">
    <property type="term" value="P:proteolysis"/>
    <property type="evidence" value="ECO:0007669"/>
    <property type="project" value="UniProtKB-KW"/>
</dbReference>